<keyword evidence="2" id="KW-1185">Reference proteome</keyword>
<organism evidence="1 2">
    <name type="scientific">Armillaria borealis</name>
    <dbReference type="NCBI Taxonomy" id="47425"/>
    <lineage>
        <taxon>Eukaryota</taxon>
        <taxon>Fungi</taxon>
        <taxon>Dikarya</taxon>
        <taxon>Basidiomycota</taxon>
        <taxon>Agaricomycotina</taxon>
        <taxon>Agaricomycetes</taxon>
        <taxon>Agaricomycetidae</taxon>
        <taxon>Agaricales</taxon>
        <taxon>Marasmiineae</taxon>
        <taxon>Physalacriaceae</taxon>
        <taxon>Armillaria</taxon>
    </lineage>
</organism>
<protein>
    <submittedName>
        <fullName evidence="1">Uncharacterized protein</fullName>
    </submittedName>
</protein>
<evidence type="ECO:0000313" key="2">
    <source>
        <dbReference type="Proteomes" id="UP001175226"/>
    </source>
</evidence>
<dbReference type="Proteomes" id="UP001175226">
    <property type="component" value="Unassembled WGS sequence"/>
</dbReference>
<dbReference type="EMBL" id="JAUEPT010000174">
    <property type="protein sequence ID" value="KAK0430077.1"/>
    <property type="molecule type" value="Genomic_DNA"/>
</dbReference>
<accession>A0AA39IV14</accession>
<comment type="caution">
    <text evidence="1">The sequence shown here is derived from an EMBL/GenBank/DDBJ whole genome shotgun (WGS) entry which is preliminary data.</text>
</comment>
<sequence>MVVRFGEPLNPIVSTIVYRVHQEKDVKTCPPVSPFSMRVPVTIPNIKILPLHSAMEKPSRIPWPHYAISIHQRSIHVSVCERPSPYSELSSFQRRATNTSWRWSLRVGGRLLCGSIDMTLRVDGYTLFERDCCFPTVVVGYPHVKGGTSYLWMGLLCVYNEVIHTGKIDVQQPEGLYGYFLTVCHGTFWVLDSDDGLVLGGAERWMIHELRPVVQRFSIAQSIAKSHPVIQWERDAVYLSGVGVFRKALAACTRVCEIVYMCGSLNDGWGDNSYSLGAEIASQVELGINFSQTE</sequence>
<gene>
    <name evidence="1" type="ORF">EV421DRAFT_1744531</name>
</gene>
<reference evidence="1" key="1">
    <citation type="submission" date="2023-06" db="EMBL/GenBank/DDBJ databases">
        <authorList>
            <consortium name="Lawrence Berkeley National Laboratory"/>
            <person name="Ahrendt S."/>
            <person name="Sahu N."/>
            <person name="Indic B."/>
            <person name="Wong-Bajracharya J."/>
            <person name="Merenyi Z."/>
            <person name="Ke H.-M."/>
            <person name="Monk M."/>
            <person name="Kocsube S."/>
            <person name="Drula E."/>
            <person name="Lipzen A."/>
            <person name="Balint B."/>
            <person name="Henrissat B."/>
            <person name="Andreopoulos B."/>
            <person name="Martin F.M."/>
            <person name="Harder C.B."/>
            <person name="Rigling D."/>
            <person name="Ford K.L."/>
            <person name="Foster G.D."/>
            <person name="Pangilinan J."/>
            <person name="Papanicolaou A."/>
            <person name="Barry K."/>
            <person name="LaButti K."/>
            <person name="Viragh M."/>
            <person name="Koriabine M."/>
            <person name="Yan M."/>
            <person name="Riley R."/>
            <person name="Champramary S."/>
            <person name="Plett K.L."/>
            <person name="Tsai I.J."/>
            <person name="Slot J."/>
            <person name="Sipos G."/>
            <person name="Plett J."/>
            <person name="Nagy L.G."/>
            <person name="Grigoriev I.V."/>
        </authorList>
    </citation>
    <scope>NUCLEOTIDE SEQUENCE</scope>
    <source>
        <strain evidence="1">FPL87.14</strain>
    </source>
</reference>
<dbReference type="AlphaFoldDB" id="A0AA39IV14"/>
<proteinExistence type="predicted"/>
<name>A0AA39IV14_9AGAR</name>
<evidence type="ECO:0000313" key="1">
    <source>
        <dbReference type="EMBL" id="KAK0430077.1"/>
    </source>
</evidence>